<keyword evidence="7" id="KW-0539">Nucleus</keyword>
<dbReference type="InterPro" id="IPR052426">
    <property type="entry name" value="Plant_dev_regulator"/>
</dbReference>
<evidence type="ECO:0000259" key="10">
    <source>
        <dbReference type="PROSITE" id="PS50157"/>
    </source>
</evidence>
<keyword evidence="5" id="KW-0805">Transcription regulation</keyword>
<keyword evidence="4" id="KW-0862">Zinc</keyword>
<dbReference type="PROSITE" id="PS50157">
    <property type="entry name" value="ZINC_FINGER_C2H2_2"/>
    <property type="match status" value="1"/>
</dbReference>
<evidence type="ECO:0000256" key="2">
    <source>
        <dbReference type="ARBA" id="ARBA00022723"/>
    </source>
</evidence>
<keyword evidence="3 8" id="KW-0863">Zinc-finger</keyword>
<evidence type="ECO:0000256" key="1">
    <source>
        <dbReference type="ARBA" id="ARBA00004123"/>
    </source>
</evidence>
<dbReference type="AlphaFoldDB" id="A0AAN7GL54"/>
<dbReference type="SMART" id="SM00355">
    <property type="entry name" value="ZnF_C2H2"/>
    <property type="match status" value="1"/>
</dbReference>
<dbReference type="PROSITE" id="PS00028">
    <property type="entry name" value="ZINC_FINGER_C2H2_1"/>
    <property type="match status" value="1"/>
</dbReference>
<reference evidence="11 12" key="1">
    <citation type="journal article" date="2023" name="Hortic Res">
        <title>Pangenome of water caltrop reveals structural variations and asymmetric subgenome divergence after allopolyploidization.</title>
        <authorList>
            <person name="Zhang X."/>
            <person name="Chen Y."/>
            <person name="Wang L."/>
            <person name="Yuan Y."/>
            <person name="Fang M."/>
            <person name="Shi L."/>
            <person name="Lu R."/>
            <person name="Comes H.P."/>
            <person name="Ma Y."/>
            <person name="Chen Y."/>
            <person name="Huang G."/>
            <person name="Zhou Y."/>
            <person name="Zheng Z."/>
            <person name="Qiu Y."/>
        </authorList>
    </citation>
    <scope>NUCLEOTIDE SEQUENCE [LARGE SCALE GENOMIC DNA]</scope>
    <source>
        <tissue evidence="11">Roots</tissue>
    </source>
</reference>
<name>A0AAN7GL54_9MYRT</name>
<sequence>MSNAHHLHCPQMAANLSLLSQTQLQQLAHSQQMANQQGYPGSSHGGQWMWGSNQVGASEEPDDSWEVRAFAKDYTGSASGSTWPPRSYTCSFCKREFQSAQALGGHMNVHRRDRATKWLHHSLLPLPTATAAIPSYSSPSSSSMLSFERELGNFNGELCPLYQLPTQPEASIPSNWIPTTTSYDLLSKARVSSTKSINNSVGTGNGDGRWKTNSDAEDLDLELRLGHKPFPTK</sequence>
<dbReference type="InterPro" id="IPR013087">
    <property type="entry name" value="Znf_C2H2_type"/>
</dbReference>
<dbReference type="Gene3D" id="3.30.160.60">
    <property type="entry name" value="Classic Zinc Finger"/>
    <property type="match status" value="1"/>
</dbReference>
<evidence type="ECO:0000256" key="9">
    <source>
        <dbReference type="SAM" id="MobiDB-lite"/>
    </source>
</evidence>
<organism evidence="11 12">
    <name type="scientific">Trapa incisa</name>
    <dbReference type="NCBI Taxonomy" id="236973"/>
    <lineage>
        <taxon>Eukaryota</taxon>
        <taxon>Viridiplantae</taxon>
        <taxon>Streptophyta</taxon>
        <taxon>Embryophyta</taxon>
        <taxon>Tracheophyta</taxon>
        <taxon>Spermatophyta</taxon>
        <taxon>Magnoliopsida</taxon>
        <taxon>eudicotyledons</taxon>
        <taxon>Gunneridae</taxon>
        <taxon>Pentapetalae</taxon>
        <taxon>rosids</taxon>
        <taxon>malvids</taxon>
        <taxon>Myrtales</taxon>
        <taxon>Lythraceae</taxon>
        <taxon>Trapa</taxon>
    </lineage>
</organism>
<evidence type="ECO:0000256" key="3">
    <source>
        <dbReference type="ARBA" id="ARBA00022771"/>
    </source>
</evidence>
<evidence type="ECO:0000313" key="11">
    <source>
        <dbReference type="EMBL" id="KAK4748526.1"/>
    </source>
</evidence>
<evidence type="ECO:0000256" key="4">
    <source>
        <dbReference type="ARBA" id="ARBA00022833"/>
    </source>
</evidence>
<dbReference type="Proteomes" id="UP001345219">
    <property type="component" value="Chromosome 12"/>
</dbReference>
<gene>
    <name evidence="11" type="ORF">SAY87_015112</name>
</gene>
<feature type="domain" description="C2H2-type" evidence="10">
    <location>
        <begin position="88"/>
        <end position="115"/>
    </location>
</feature>
<comment type="caution">
    <text evidence="11">The sequence shown here is derived from an EMBL/GenBank/DDBJ whole genome shotgun (WGS) entry which is preliminary data.</text>
</comment>
<dbReference type="GO" id="GO:0008270">
    <property type="term" value="F:zinc ion binding"/>
    <property type="evidence" value="ECO:0007669"/>
    <property type="project" value="UniProtKB-KW"/>
</dbReference>
<dbReference type="InterPro" id="IPR036236">
    <property type="entry name" value="Znf_C2H2_sf"/>
</dbReference>
<comment type="subcellular location">
    <subcellularLocation>
        <location evidence="1">Nucleus</location>
    </subcellularLocation>
</comment>
<feature type="region of interest" description="Disordered" evidence="9">
    <location>
        <begin position="194"/>
        <end position="213"/>
    </location>
</feature>
<evidence type="ECO:0000256" key="8">
    <source>
        <dbReference type="PROSITE-ProRule" id="PRU00042"/>
    </source>
</evidence>
<evidence type="ECO:0000313" key="12">
    <source>
        <dbReference type="Proteomes" id="UP001345219"/>
    </source>
</evidence>
<dbReference type="EMBL" id="JAXIOK010000019">
    <property type="protein sequence ID" value="KAK4748526.1"/>
    <property type="molecule type" value="Genomic_DNA"/>
</dbReference>
<protein>
    <recommendedName>
        <fullName evidence="10">C2H2-type domain-containing protein</fullName>
    </recommendedName>
</protein>
<evidence type="ECO:0000256" key="5">
    <source>
        <dbReference type="ARBA" id="ARBA00023015"/>
    </source>
</evidence>
<dbReference type="PANTHER" id="PTHR45801:SF5">
    <property type="entry name" value="OS05G0286100 PROTEIN"/>
    <property type="match status" value="1"/>
</dbReference>
<evidence type="ECO:0000256" key="6">
    <source>
        <dbReference type="ARBA" id="ARBA00023163"/>
    </source>
</evidence>
<keyword evidence="2" id="KW-0479">Metal-binding</keyword>
<feature type="region of interest" description="Disordered" evidence="9">
    <location>
        <begin position="29"/>
        <end position="63"/>
    </location>
</feature>
<dbReference type="GO" id="GO:0005634">
    <property type="term" value="C:nucleus"/>
    <property type="evidence" value="ECO:0007669"/>
    <property type="project" value="UniProtKB-SubCell"/>
</dbReference>
<dbReference type="SUPFAM" id="SSF57667">
    <property type="entry name" value="beta-beta-alpha zinc fingers"/>
    <property type="match status" value="1"/>
</dbReference>
<evidence type="ECO:0000256" key="7">
    <source>
        <dbReference type="ARBA" id="ARBA00023242"/>
    </source>
</evidence>
<accession>A0AAN7GL54</accession>
<dbReference type="PANTHER" id="PTHR45801">
    <property type="entry name" value="OS07G0101800 PROTEIN"/>
    <property type="match status" value="1"/>
</dbReference>
<keyword evidence="12" id="KW-1185">Reference proteome</keyword>
<dbReference type="Pfam" id="PF13912">
    <property type="entry name" value="zf-C2H2_6"/>
    <property type="match status" value="1"/>
</dbReference>
<keyword evidence="6" id="KW-0804">Transcription</keyword>
<proteinExistence type="predicted"/>